<feature type="transmembrane region" description="Helical" evidence="3">
    <location>
        <begin position="12"/>
        <end position="32"/>
    </location>
</feature>
<keyword evidence="3" id="KW-0472">Membrane</keyword>
<gene>
    <name evidence="4" type="ORF">FHS77_000382</name>
</gene>
<evidence type="ECO:0000256" key="2">
    <source>
        <dbReference type="SAM" id="MobiDB-lite"/>
    </source>
</evidence>
<dbReference type="Proteomes" id="UP000555393">
    <property type="component" value="Unassembled WGS sequence"/>
</dbReference>
<evidence type="ECO:0000256" key="3">
    <source>
        <dbReference type="SAM" id="Phobius"/>
    </source>
</evidence>
<evidence type="ECO:0000256" key="1">
    <source>
        <dbReference type="SAM" id="Coils"/>
    </source>
</evidence>
<protein>
    <submittedName>
        <fullName evidence="4">Chromosome segregation ATPase</fullName>
    </submittedName>
</protein>
<feature type="compositionally biased region" description="Polar residues" evidence="2">
    <location>
        <begin position="283"/>
        <end position="292"/>
    </location>
</feature>
<feature type="region of interest" description="Disordered" evidence="2">
    <location>
        <begin position="282"/>
        <end position="312"/>
    </location>
</feature>
<feature type="compositionally biased region" description="Basic and acidic residues" evidence="2">
    <location>
        <begin position="303"/>
        <end position="312"/>
    </location>
</feature>
<evidence type="ECO:0000313" key="4">
    <source>
        <dbReference type="EMBL" id="MBB6259874.1"/>
    </source>
</evidence>
<keyword evidence="3" id="KW-1133">Transmembrane helix</keyword>
<keyword evidence="3" id="KW-0812">Transmembrane</keyword>
<name>A0A841M2Q2_9HYPH</name>
<reference evidence="4 5" key="1">
    <citation type="submission" date="2020-08" db="EMBL/GenBank/DDBJ databases">
        <title>Genomic Encyclopedia of Type Strains, Phase IV (KMG-IV): sequencing the most valuable type-strain genomes for metagenomic binning, comparative biology and taxonomic classification.</title>
        <authorList>
            <person name="Goeker M."/>
        </authorList>
    </citation>
    <scope>NUCLEOTIDE SEQUENCE [LARGE SCALE GENOMIC DNA]</scope>
    <source>
        <strain evidence="4 5">DSM 22336</strain>
    </source>
</reference>
<keyword evidence="5" id="KW-1185">Reference proteome</keyword>
<dbReference type="EMBL" id="JACIIU010000001">
    <property type="protein sequence ID" value="MBB6259874.1"/>
    <property type="molecule type" value="Genomic_DNA"/>
</dbReference>
<feature type="coiled-coil region" evidence="1">
    <location>
        <begin position="62"/>
        <end position="148"/>
    </location>
</feature>
<dbReference type="AlphaFoldDB" id="A0A841M2Q2"/>
<accession>A0A841M2Q2</accession>
<dbReference type="RefSeq" id="WP_184219167.1">
    <property type="nucleotide sequence ID" value="NZ_JACIIU010000001.1"/>
</dbReference>
<comment type="caution">
    <text evidence="4">The sequence shown here is derived from an EMBL/GenBank/DDBJ whole genome shotgun (WGS) entry which is preliminary data.</text>
</comment>
<dbReference type="Gene3D" id="1.10.287.1490">
    <property type="match status" value="1"/>
</dbReference>
<organism evidence="4 5">
    <name type="scientific">Paenochrobactrum gallinarii</name>
    <dbReference type="NCBI Taxonomy" id="643673"/>
    <lineage>
        <taxon>Bacteria</taxon>
        <taxon>Pseudomonadati</taxon>
        <taxon>Pseudomonadota</taxon>
        <taxon>Alphaproteobacteria</taxon>
        <taxon>Hyphomicrobiales</taxon>
        <taxon>Brucellaceae</taxon>
        <taxon>Paenochrobactrum</taxon>
    </lineage>
</organism>
<sequence>MESSAVIETALFFILGFLCAVFIGIFIAPALFKLSYQRSRKDVEASLPLTLDEINAKTDGLRARYAAEIAGLEMRIKRTEEERALLKITLGKNHQDLKRIPALEQALASREEELQKHQEALKDSQSAAQQLRSHAEKLADDYGELQQHHIELKELGDVTRLELAANETSIDHLHHQIAELRRSHKDFDMRENKLKAEISATQTALNNEKQKNARLEERLARLIGLLSDAEEKLSRSAHSHQTEEAIREELQDIAAEMVVISAEQEGDQSPVHAILAKEPVASALTSANQSRQSKSRKRTGLSKRIDSLSRSR</sequence>
<keyword evidence="1" id="KW-0175">Coiled coil</keyword>
<proteinExistence type="predicted"/>
<feature type="coiled-coil region" evidence="1">
    <location>
        <begin position="191"/>
        <end position="232"/>
    </location>
</feature>
<evidence type="ECO:0000313" key="5">
    <source>
        <dbReference type="Proteomes" id="UP000555393"/>
    </source>
</evidence>